<dbReference type="RefSeq" id="XP_013325459.1">
    <property type="nucleotide sequence ID" value="XM_013470005.1"/>
</dbReference>
<organism evidence="2 3">
    <name type="scientific">Rasamsonia emersonii (strain ATCC 16479 / CBS 393.64 / IMI 116815)</name>
    <dbReference type="NCBI Taxonomy" id="1408163"/>
    <lineage>
        <taxon>Eukaryota</taxon>
        <taxon>Fungi</taxon>
        <taxon>Dikarya</taxon>
        <taxon>Ascomycota</taxon>
        <taxon>Pezizomycotina</taxon>
        <taxon>Eurotiomycetes</taxon>
        <taxon>Eurotiomycetidae</taxon>
        <taxon>Eurotiales</taxon>
        <taxon>Trichocomaceae</taxon>
        <taxon>Rasamsonia</taxon>
    </lineage>
</organism>
<dbReference type="EMBL" id="LASV01000411">
    <property type="protein sequence ID" value="KKA18847.1"/>
    <property type="molecule type" value="Genomic_DNA"/>
</dbReference>
<evidence type="ECO:0000313" key="2">
    <source>
        <dbReference type="EMBL" id="KKA18847.1"/>
    </source>
</evidence>
<feature type="region of interest" description="Disordered" evidence="1">
    <location>
        <begin position="291"/>
        <end position="360"/>
    </location>
</feature>
<feature type="region of interest" description="Disordered" evidence="1">
    <location>
        <begin position="182"/>
        <end position="269"/>
    </location>
</feature>
<proteinExistence type="predicted"/>
<feature type="compositionally biased region" description="Polar residues" evidence="1">
    <location>
        <begin position="339"/>
        <end position="348"/>
    </location>
</feature>
<dbReference type="STRING" id="1408163.A0A0F4YKM4"/>
<gene>
    <name evidence="2" type="ORF">T310_7200</name>
</gene>
<comment type="caution">
    <text evidence="2">The sequence shown here is derived from an EMBL/GenBank/DDBJ whole genome shotgun (WGS) entry which is preliminary data.</text>
</comment>
<dbReference type="Proteomes" id="UP000053958">
    <property type="component" value="Unassembled WGS sequence"/>
</dbReference>
<dbReference type="AlphaFoldDB" id="A0A0F4YKM4"/>
<feature type="compositionally biased region" description="Low complexity" evidence="1">
    <location>
        <begin position="236"/>
        <end position="245"/>
    </location>
</feature>
<dbReference type="OrthoDB" id="5408296at2759"/>
<feature type="compositionally biased region" description="Polar residues" evidence="1">
    <location>
        <begin position="187"/>
        <end position="219"/>
    </location>
</feature>
<evidence type="ECO:0008006" key="4">
    <source>
        <dbReference type="Google" id="ProtNLM"/>
    </source>
</evidence>
<protein>
    <recommendedName>
        <fullName evidence="4">RNA recognition motif-containing protein</fullName>
    </recommendedName>
</protein>
<evidence type="ECO:0000313" key="3">
    <source>
        <dbReference type="Proteomes" id="UP000053958"/>
    </source>
</evidence>
<name>A0A0F4YKM4_RASE3</name>
<evidence type="ECO:0000256" key="1">
    <source>
        <dbReference type="SAM" id="MobiDB-lite"/>
    </source>
</evidence>
<keyword evidence="3" id="KW-1185">Reference proteome</keyword>
<accession>A0A0F4YKM4</accession>
<feature type="compositionally biased region" description="Basic residues" evidence="1">
    <location>
        <begin position="437"/>
        <end position="452"/>
    </location>
</feature>
<dbReference type="GeneID" id="25319476"/>
<feature type="compositionally biased region" description="Basic and acidic residues" evidence="1">
    <location>
        <begin position="453"/>
        <end position="462"/>
    </location>
</feature>
<sequence>MPPLPGEDRMLTVYADVHYYFTAPTPKPLHHRFDKGSYLYIYHDPSRGKARIEIANNPGTPDQDAFHGALDHVHLRHSTRFPTLCTLTVDGHAQDSPVSSHSQTSGDQAQWLLPSADPRDEGQRLLRLHTLDIYFWTLEDANLFLDSVERVLSRSQIETDRHPQQPTEAAVSTVVQKLENVAITDPAYQNGQTRDSRSDSLSASQPTPQSASTLTTNPGSHDAVSKGSESTTNYTPLAYNPAAPAAPEPIKHREKTPPPADGAEGTGLAAAAAADQGHYYAHSQAPGSFAPSVGQTPGYAVPGTSQSGYMSPPPSAGLGPGVSLNHGHTGAPSFAAPATLSNASTQPGAMSFAPPPQDPNAHLYGQQSYGTPLAHHQYPQYANYLPSHAGGHGPIGGYSNYSYSQPVQQHHDPSGSEYDIHRQVYRPTEAEAMSHAQKHAKQAMKNPNSRHHRLEDSAARVENKVNGLLKKLEKKIG</sequence>
<reference evidence="2 3" key="1">
    <citation type="submission" date="2015-04" db="EMBL/GenBank/DDBJ databases">
        <authorList>
            <person name="Heijne W.H."/>
            <person name="Fedorova N.D."/>
            <person name="Nierman W.C."/>
            <person name="Vollebregt A.W."/>
            <person name="Zhao Z."/>
            <person name="Wu L."/>
            <person name="Kumar M."/>
            <person name="Stam H."/>
            <person name="van den Berg M.A."/>
            <person name="Pel H.J."/>
        </authorList>
    </citation>
    <scope>NUCLEOTIDE SEQUENCE [LARGE SCALE GENOMIC DNA]</scope>
    <source>
        <strain evidence="2 3">CBS 393.64</strain>
    </source>
</reference>
<feature type="region of interest" description="Disordered" evidence="1">
    <location>
        <begin position="437"/>
        <end position="462"/>
    </location>
</feature>